<dbReference type="GO" id="GO:0050664">
    <property type="term" value="F:oxidoreductase activity, acting on NAD(P)H, oxygen as acceptor"/>
    <property type="evidence" value="ECO:0007669"/>
    <property type="project" value="TreeGrafter"/>
</dbReference>
<dbReference type="Proteomes" id="UP000094385">
    <property type="component" value="Unassembled WGS sequence"/>
</dbReference>
<dbReference type="Pfam" id="PF13561">
    <property type="entry name" value="adh_short_C2"/>
    <property type="match status" value="1"/>
</dbReference>
<keyword evidence="5" id="KW-1185">Reference proteome</keyword>
<name>A0A1E3PY50_LIPST</name>
<gene>
    <name evidence="4" type="ORF">LIPSTDRAFT_5796</name>
</gene>
<dbReference type="PANTHER" id="PTHR43008:SF14">
    <property type="entry name" value="DEHYDROGENASE ARBD, PUTATIVE-RELATED"/>
    <property type="match status" value="1"/>
</dbReference>
<evidence type="ECO:0000313" key="4">
    <source>
        <dbReference type="EMBL" id="ODQ70326.1"/>
    </source>
</evidence>
<evidence type="ECO:0000256" key="1">
    <source>
        <dbReference type="ARBA" id="ARBA00006484"/>
    </source>
</evidence>
<dbReference type="InterPro" id="IPR002347">
    <property type="entry name" value="SDR_fam"/>
</dbReference>
<dbReference type="STRING" id="675824.A0A1E3PY50"/>
<dbReference type="SUPFAM" id="SSF51735">
    <property type="entry name" value="NAD(P)-binding Rossmann-fold domains"/>
    <property type="match status" value="1"/>
</dbReference>
<proteinExistence type="inferred from homology"/>
<accession>A0A1E3PY50</accession>
<comment type="similarity">
    <text evidence="1">Belongs to the short-chain dehydrogenases/reductases (SDR) family.</text>
</comment>
<dbReference type="GO" id="GO:0044281">
    <property type="term" value="P:small molecule metabolic process"/>
    <property type="evidence" value="ECO:0007669"/>
    <property type="project" value="UniProtKB-ARBA"/>
</dbReference>
<dbReference type="PROSITE" id="PS00061">
    <property type="entry name" value="ADH_SHORT"/>
    <property type="match status" value="1"/>
</dbReference>
<reference evidence="4 5" key="1">
    <citation type="journal article" date="2016" name="Proc. Natl. Acad. Sci. U.S.A.">
        <title>Comparative genomics of biotechnologically important yeasts.</title>
        <authorList>
            <person name="Riley R."/>
            <person name="Haridas S."/>
            <person name="Wolfe K.H."/>
            <person name="Lopes M.R."/>
            <person name="Hittinger C.T."/>
            <person name="Goeker M."/>
            <person name="Salamov A.A."/>
            <person name="Wisecaver J.H."/>
            <person name="Long T.M."/>
            <person name="Calvey C.H."/>
            <person name="Aerts A.L."/>
            <person name="Barry K.W."/>
            <person name="Choi C."/>
            <person name="Clum A."/>
            <person name="Coughlan A.Y."/>
            <person name="Deshpande S."/>
            <person name="Douglass A.P."/>
            <person name="Hanson S.J."/>
            <person name="Klenk H.-P."/>
            <person name="LaButti K.M."/>
            <person name="Lapidus A."/>
            <person name="Lindquist E.A."/>
            <person name="Lipzen A.M."/>
            <person name="Meier-Kolthoff J.P."/>
            <person name="Ohm R.A."/>
            <person name="Otillar R.P."/>
            <person name="Pangilinan J.L."/>
            <person name="Peng Y."/>
            <person name="Rokas A."/>
            <person name="Rosa C.A."/>
            <person name="Scheuner C."/>
            <person name="Sibirny A.A."/>
            <person name="Slot J.C."/>
            <person name="Stielow J.B."/>
            <person name="Sun H."/>
            <person name="Kurtzman C.P."/>
            <person name="Blackwell M."/>
            <person name="Grigoriev I.V."/>
            <person name="Jeffries T.W."/>
        </authorList>
    </citation>
    <scope>NUCLEOTIDE SEQUENCE [LARGE SCALE GENOMIC DNA]</scope>
    <source>
        <strain evidence="4 5">NRRL Y-11557</strain>
    </source>
</reference>
<evidence type="ECO:0000256" key="2">
    <source>
        <dbReference type="ARBA" id="ARBA00022857"/>
    </source>
</evidence>
<evidence type="ECO:0000256" key="3">
    <source>
        <dbReference type="ARBA" id="ARBA00023002"/>
    </source>
</evidence>
<dbReference type="GO" id="GO:0005975">
    <property type="term" value="P:carbohydrate metabolic process"/>
    <property type="evidence" value="ECO:0007669"/>
    <property type="project" value="UniProtKB-ARBA"/>
</dbReference>
<organism evidence="4 5">
    <name type="scientific">Lipomyces starkeyi NRRL Y-11557</name>
    <dbReference type="NCBI Taxonomy" id="675824"/>
    <lineage>
        <taxon>Eukaryota</taxon>
        <taxon>Fungi</taxon>
        <taxon>Dikarya</taxon>
        <taxon>Ascomycota</taxon>
        <taxon>Saccharomycotina</taxon>
        <taxon>Lipomycetes</taxon>
        <taxon>Lipomycetales</taxon>
        <taxon>Lipomycetaceae</taxon>
        <taxon>Lipomyces</taxon>
    </lineage>
</organism>
<dbReference type="InterPro" id="IPR036291">
    <property type="entry name" value="NAD(P)-bd_dom_sf"/>
</dbReference>
<dbReference type="OrthoDB" id="5325318at2759"/>
<dbReference type="GO" id="GO:0050085">
    <property type="term" value="F:mannitol 2-dehydrogenase (NADP+) activity"/>
    <property type="evidence" value="ECO:0007669"/>
    <property type="project" value="UniProtKB-ARBA"/>
</dbReference>
<dbReference type="AlphaFoldDB" id="A0A1E3PY50"/>
<dbReference type="EMBL" id="KV454300">
    <property type="protein sequence ID" value="ODQ70326.1"/>
    <property type="molecule type" value="Genomic_DNA"/>
</dbReference>
<evidence type="ECO:0000313" key="5">
    <source>
        <dbReference type="Proteomes" id="UP000094385"/>
    </source>
</evidence>
<keyword evidence="3" id="KW-0560">Oxidoreductase</keyword>
<protein>
    <submittedName>
        <fullName evidence="4">Uncharacterized protein</fullName>
    </submittedName>
</protein>
<dbReference type="FunFam" id="3.40.50.720:FF:000090">
    <property type="entry name" value="NADP-dependent mannitol dehydrogenase"/>
    <property type="match status" value="1"/>
</dbReference>
<dbReference type="PANTHER" id="PTHR43008">
    <property type="entry name" value="BENZIL REDUCTASE"/>
    <property type="match status" value="1"/>
</dbReference>
<keyword evidence="2" id="KW-0521">NADP</keyword>
<sequence length="282" mass="29897">MVPPSLSEDNIVPATSPPVAPATMVESVFSQFSLASQVAVVTGGAQGLGYAMASSLCSAGLAGIAILDINPMVGEAAAVSLEKAYGTSARFYRADVTDELVMKTVFAEINTDFGAIDVVVCSAGIVENYPAEEYPFFRFQRLVNINLSGSFLSAQAAFPYLKARGGGSIIFIGSMSGHIVNFPQCQIAYNASKAGVIHMMKSFAAEWAKYKIRCNSISPGYMQTELVSSFEPNMVQHWIKSTPMGRMGLPHELQGVALWLASKASSFTTGADIAVDGGYTTL</sequence>
<dbReference type="PRINTS" id="PR00081">
    <property type="entry name" value="GDHRDH"/>
</dbReference>
<dbReference type="Gene3D" id="3.40.50.720">
    <property type="entry name" value="NAD(P)-binding Rossmann-like Domain"/>
    <property type="match status" value="1"/>
</dbReference>
<dbReference type="InterPro" id="IPR020904">
    <property type="entry name" value="Sc_DH/Rdtase_CS"/>
</dbReference>
<dbReference type="PRINTS" id="PR00080">
    <property type="entry name" value="SDRFAMILY"/>
</dbReference>